<dbReference type="STRING" id="633813.SAMN04488087_2024"/>
<dbReference type="PANTHER" id="PTHR42879:SF6">
    <property type="entry name" value="NADPH-DEPENDENT REDUCTASE BACG"/>
    <property type="match status" value="1"/>
</dbReference>
<dbReference type="InterPro" id="IPR050259">
    <property type="entry name" value="SDR"/>
</dbReference>
<evidence type="ECO:0000313" key="2">
    <source>
        <dbReference type="EMBL" id="SHK80484.1"/>
    </source>
</evidence>
<comment type="similarity">
    <text evidence="1">Belongs to the short-chain dehydrogenases/reductases (SDR) family.</text>
</comment>
<dbReference type="Proteomes" id="UP000185812">
    <property type="component" value="Unassembled WGS sequence"/>
</dbReference>
<evidence type="ECO:0000256" key="1">
    <source>
        <dbReference type="ARBA" id="ARBA00006484"/>
    </source>
</evidence>
<evidence type="ECO:0000313" key="3">
    <source>
        <dbReference type="Proteomes" id="UP000185812"/>
    </source>
</evidence>
<accession>A0A1M6VGK4</accession>
<dbReference type="AlphaFoldDB" id="A0A1M6VGK4"/>
<dbReference type="InterPro" id="IPR036291">
    <property type="entry name" value="NAD(P)-bd_dom_sf"/>
</dbReference>
<dbReference type="OrthoDB" id="9804774at2"/>
<dbReference type="Gene3D" id="3.40.50.720">
    <property type="entry name" value="NAD(P)-binding Rossmann-like Domain"/>
    <property type="match status" value="1"/>
</dbReference>
<dbReference type="FunFam" id="3.40.50.720:FF:000084">
    <property type="entry name" value="Short-chain dehydrogenase reductase"/>
    <property type="match status" value="1"/>
</dbReference>
<dbReference type="PRINTS" id="PR00081">
    <property type="entry name" value="GDHRDH"/>
</dbReference>
<reference evidence="3" key="1">
    <citation type="submission" date="2016-11" db="EMBL/GenBank/DDBJ databases">
        <authorList>
            <person name="Varghese N."/>
            <person name="Submissions S."/>
        </authorList>
    </citation>
    <scope>NUCLEOTIDE SEQUENCE [LARGE SCALE GENOMIC DNA]</scope>
    <source>
        <strain evidence="3">DSM 22212</strain>
    </source>
</reference>
<name>A0A1M6VGK4_9BACT</name>
<dbReference type="Pfam" id="PF13561">
    <property type="entry name" value="adh_short_C2"/>
    <property type="match status" value="1"/>
</dbReference>
<protein>
    <submittedName>
        <fullName evidence="2">3-oxoacyl-[acyl-carrier protein] reductase</fullName>
    </submittedName>
</protein>
<dbReference type="RefSeq" id="WP_072715854.1">
    <property type="nucleotide sequence ID" value="NZ_FRAU01000006.1"/>
</dbReference>
<organism evidence="2 3">
    <name type="scientific">Rhodothermus profundi</name>
    <dbReference type="NCBI Taxonomy" id="633813"/>
    <lineage>
        <taxon>Bacteria</taxon>
        <taxon>Pseudomonadati</taxon>
        <taxon>Rhodothermota</taxon>
        <taxon>Rhodothermia</taxon>
        <taxon>Rhodothermales</taxon>
        <taxon>Rhodothermaceae</taxon>
        <taxon>Rhodothermus</taxon>
    </lineage>
</organism>
<sequence length="271" mass="29080">MDLGLQDRIALVAGASSGLGWAAALELAREGCRVAICSRSAARIQAAAQRIVEAAHIAEDRVLPLVCDVTDEAQIVRMMEQVVDRWNGLNILVTNAGGPPAGYVGDFTADDWRAALELNLLSTINLCRHALPHLRRAAREPNGLARILMITSISAKQPIPNLYLSNAARAGVQGFAKSLAEELGPEGITVNTLLPGYTRTERLQELAQVQHQRTGRPIEEIEASWAEQAALKRIGEPHEFAAAAAFLASARASYITGVAFPVDGGRSKHLL</sequence>
<gene>
    <name evidence="2" type="ORF">SAMN04488087_2024</name>
</gene>
<dbReference type="SUPFAM" id="SSF51735">
    <property type="entry name" value="NAD(P)-binding Rossmann-fold domains"/>
    <property type="match status" value="1"/>
</dbReference>
<dbReference type="InterPro" id="IPR002347">
    <property type="entry name" value="SDR_fam"/>
</dbReference>
<keyword evidence="3" id="KW-1185">Reference proteome</keyword>
<proteinExistence type="inferred from homology"/>
<dbReference type="PANTHER" id="PTHR42879">
    <property type="entry name" value="3-OXOACYL-(ACYL-CARRIER-PROTEIN) REDUCTASE"/>
    <property type="match status" value="1"/>
</dbReference>
<dbReference type="EMBL" id="FRAU01000006">
    <property type="protein sequence ID" value="SHK80484.1"/>
    <property type="molecule type" value="Genomic_DNA"/>
</dbReference>